<evidence type="ECO:0000256" key="2">
    <source>
        <dbReference type="ARBA" id="ARBA00034808"/>
    </source>
</evidence>
<dbReference type="Pfam" id="PF00570">
    <property type="entry name" value="HRDC"/>
    <property type="match status" value="1"/>
</dbReference>
<dbReference type="GO" id="GO:0006260">
    <property type="term" value="P:DNA replication"/>
    <property type="evidence" value="ECO:0007669"/>
    <property type="project" value="InterPro"/>
</dbReference>
<name>A0A382TQ68_9ZZZZ</name>
<dbReference type="InterPro" id="IPR044876">
    <property type="entry name" value="HRDC_dom_sf"/>
</dbReference>
<dbReference type="InterPro" id="IPR036390">
    <property type="entry name" value="WH_DNA-bd_sf"/>
</dbReference>
<dbReference type="InterPro" id="IPR032284">
    <property type="entry name" value="RecQ_Zn-bd"/>
</dbReference>
<dbReference type="SUPFAM" id="SSF47819">
    <property type="entry name" value="HRDC-like"/>
    <property type="match status" value="1"/>
</dbReference>
<dbReference type="Gene3D" id="1.10.150.80">
    <property type="entry name" value="HRDC domain"/>
    <property type="match status" value="1"/>
</dbReference>
<accession>A0A382TQ68</accession>
<evidence type="ECO:0000256" key="1">
    <source>
        <dbReference type="ARBA" id="ARBA00034617"/>
    </source>
</evidence>
<dbReference type="InterPro" id="IPR036388">
    <property type="entry name" value="WH-like_DNA-bd_sf"/>
</dbReference>
<dbReference type="Gene3D" id="1.10.10.10">
    <property type="entry name" value="Winged helix-like DNA-binding domain superfamily/Winged helix DNA-binding domain"/>
    <property type="match status" value="1"/>
</dbReference>
<dbReference type="InterPro" id="IPR018982">
    <property type="entry name" value="RQC_domain"/>
</dbReference>
<organism evidence="5">
    <name type="scientific">marine metagenome</name>
    <dbReference type="NCBI Taxonomy" id="408172"/>
    <lineage>
        <taxon>unclassified sequences</taxon>
        <taxon>metagenomes</taxon>
        <taxon>ecological metagenomes</taxon>
    </lineage>
</organism>
<dbReference type="Pfam" id="PF09382">
    <property type="entry name" value="RQC"/>
    <property type="match status" value="1"/>
</dbReference>
<sequence length="281" mass="30983">SDAEGIDIAPETVRHKWSLFLELMRWSEGGACRHDAILRYFGDDEETLQGCGRCDVCQAPPNPAFETDKTAAIVRKALCGVARVHGRFGIQAAAKLLAGSGDERLQFSGLHNTPTFGILREYSEEWLNRLLLRCVTAGWVEFVGGNRPLVAVTEVGKEVIYENRPAQLILPPARRGPPGASTRWKSASQEARTSHNRAAKADEDFDETAQELFEALRAYRIDTAREDGVPPYVVASDRTLRDISLLRPTTVDELMMAHGIGDTKAERYGSGFLRVVSDVVG</sequence>
<dbReference type="AlphaFoldDB" id="A0A382TQ68"/>
<feature type="domain" description="HRDC" evidence="4">
    <location>
        <begin position="206"/>
        <end position="281"/>
    </location>
</feature>
<dbReference type="SMART" id="SM00341">
    <property type="entry name" value="HRDC"/>
    <property type="match status" value="1"/>
</dbReference>
<protein>
    <recommendedName>
        <fullName evidence="2">DNA 3'-5' helicase</fullName>
        <ecNumber evidence="2">5.6.2.4</ecNumber>
    </recommendedName>
</protein>
<dbReference type="GO" id="GO:0043138">
    <property type="term" value="F:3'-5' DNA helicase activity"/>
    <property type="evidence" value="ECO:0007669"/>
    <property type="project" value="UniProtKB-EC"/>
</dbReference>
<dbReference type="Pfam" id="PF16124">
    <property type="entry name" value="RecQ_Zn_bind"/>
    <property type="match status" value="1"/>
</dbReference>
<dbReference type="EC" id="5.6.2.4" evidence="2"/>
<evidence type="ECO:0000259" key="4">
    <source>
        <dbReference type="PROSITE" id="PS50967"/>
    </source>
</evidence>
<dbReference type="EMBL" id="UINC01137976">
    <property type="protein sequence ID" value="SVD23641.1"/>
    <property type="molecule type" value="Genomic_DNA"/>
</dbReference>
<feature type="non-terminal residue" evidence="5">
    <location>
        <position position="1"/>
    </location>
</feature>
<dbReference type="GO" id="GO:0006281">
    <property type="term" value="P:DNA repair"/>
    <property type="evidence" value="ECO:0007669"/>
    <property type="project" value="InterPro"/>
</dbReference>
<evidence type="ECO:0000256" key="3">
    <source>
        <dbReference type="SAM" id="MobiDB-lite"/>
    </source>
</evidence>
<dbReference type="InterPro" id="IPR002121">
    <property type="entry name" value="HRDC_dom"/>
</dbReference>
<feature type="region of interest" description="Disordered" evidence="3">
    <location>
        <begin position="171"/>
        <end position="203"/>
    </location>
</feature>
<gene>
    <name evidence="5" type="ORF">METZ01_LOCUS376495</name>
</gene>
<dbReference type="SMART" id="SM00956">
    <property type="entry name" value="RQC"/>
    <property type="match status" value="1"/>
</dbReference>
<dbReference type="GO" id="GO:0000166">
    <property type="term" value="F:nucleotide binding"/>
    <property type="evidence" value="ECO:0007669"/>
    <property type="project" value="InterPro"/>
</dbReference>
<comment type="catalytic activity">
    <reaction evidence="1">
        <text>Couples ATP hydrolysis with the unwinding of duplex DNA by translocating in the 3'-5' direction.</text>
        <dbReference type="EC" id="5.6.2.4"/>
    </reaction>
</comment>
<dbReference type="PROSITE" id="PS50967">
    <property type="entry name" value="HRDC"/>
    <property type="match status" value="1"/>
</dbReference>
<evidence type="ECO:0000313" key="5">
    <source>
        <dbReference type="EMBL" id="SVD23641.1"/>
    </source>
</evidence>
<proteinExistence type="predicted"/>
<dbReference type="SUPFAM" id="SSF46785">
    <property type="entry name" value="Winged helix' DNA-binding domain"/>
    <property type="match status" value="1"/>
</dbReference>
<dbReference type="InterPro" id="IPR010997">
    <property type="entry name" value="HRDC-like_sf"/>
</dbReference>
<dbReference type="GO" id="GO:0003676">
    <property type="term" value="F:nucleic acid binding"/>
    <property type="evidence" value="ECO:0007669"/>
    <property type="project" value="InterPro"/>
</dbReference>
<reference evidence="5" key="1">
    <citation type="submission" date="2018-05" db="EMBL/GenBank/DDBJ databases">
        <authorList>
            <person name="Lanie J.A."/>
            <person name="Ng W.-L."/>
            <person name="Kazmierczak K.M."/>
            <person name="Andrzejewski T.M."/>
            <person name="Davidsen T.M."/>
            <person name="Wayne K.J."/>
            <person name="Tettelin H."/>
            <person name="Glass J.I."/>
            <person name="Rusch D."/>
            <person name="Podicherti R."/>
            <person name="Tsui H.-C.T."/>
            <person name="Winkler M.E."/>
        </authorList>
    </citation>
    <scope>NUCLEOTIDE SEQUENCE</scope>
</reference>